<gene>
    <name evidence="3" type="ORF">Pdsh_08805</name>
</gene>
<keyword evidence="1" id="KW-0862">Zinc</keyword>
<name>A0A211YLZ6_9CREN</name>
<keyword evidence="4" id="KW-1185">Reference proteome</keyword>
<dbReference type="PROSITE" id="PS51134">
    <property type="entry name" value="ZF_TFIIB"/>
    <property type="match status" value="1"/>
</dbReference>
<evidence type="ECO:0000259" key="2">
    <source>
        <dbReference type="PROSITE" id="PS51134"/>
    </source>
</evidence>
<protein>
    <recommendedName>
        <fullName evidence="2">TFIIB-type domain-containing protein</fullName>
    </recommendedName>
</protein>
<keyword evidence="1" id="KW-0863">Zinc-finger</keyword>
<evidence type="ECO:0000313" key="3">
    <source>
        <dbReference type="EMBL" id="OWJ53971.1"/>
    </source>
</evidence>
<dbReference type="GeneID" id="31946598"/>
<feature type="domain" description="TFIIB-type" evidence="2">
    <location>
        <begin position="15"/>
        <end position="46"/>
    </location>
</feature>
<dbReference type="RefSeq" id="WP_082419416.1">
    <property type="nucleotide sequence ID" value="NZ_CP013011.1"/>
</dbReference>
<proteinExistence type="predicted"/>
<sequence>MQQILNYYSYYVTYSTPVCPYCGSAKVVLDLHGGALVCRSCGAVIDDIIFDASPPPTASNLSTLSINNRLTKTEKTRLHASILSNSLSRRLSRILNTTEIDDIIDYVKANTPELIKAYNNACLRNLLKYCKTSGEKKAVLEAAITLMHGDYPLVSMLSNQYEVGKKRLRLLIRKVMKCLSLEMSIEALAST</sequence>
<dbReference type="Gene3D" id="2.20.25.10">
    <property type="match status" value="1"/>
</dbReference>
<reference evidence="3 4" key="1">
    <citation type="submission" date="2017-05" db="EMBL/GenBank/DDBJ databases">
        <title>The draft genome of the hyperthermophilic archaeon 'Pyrodictium delaneyi strain Hulk', an iron and nitrate reducer, reveals the capacity for sulfate reduction.</title>
        <authorList>
            <person name="Demey L.M."/>
            <person name="Miller C."/>
            <person name="Manzella M."/>
            <person name="Reguera G."/>
            <person name="Kashefi K."/>
        </authorList>
    </citation>
    <scope>NUCLEOTIDE SEQUENCE [LARGE SCALE GENOMIC DNA]</scope>
    <source>
        <strain evidence="3 4">Hulk</strain>
    </source>
</reference>
<comment type="caution">
    <text evidence="3">The sequence shown here is derived from an EMBL/GenBank/DDBJ whole genome shotgun (WGS) entry which is preliminary data.</text>
</comment>
<organism evidence="3 4">
    <name type="scientific">Pyrodictium delaneyi</name>
    <dbReference type="NCBI Taxonomy" id="1273541"/>
    <lineage>
        <taxon>Archaea</taxon>
        <taxon>Thermoproteota</taxon>
        <taxon>Thermoprotei</taxon>
        <taxon>Desulfurococcales</taxon>
        <taxon>Pyrodictiaceae</taxon>
        <taxon>Pyrodictium</taxon>
    </lineage>
</organism>
<dbReference type="EMBL" id="NCQP01000007">
    <property type="protein sequence ID" value="OWJ53971.1"/>
    <property type="molecule type" value="Genomic_DNA"/>
</dbReference>
<accession>A0A211YLZ6</accession>
<dbReference type="GO" id="GO:0008270">
    <property type="term" value="F:zinc ion binding"/>
    <property type="evidence" value="ECO:0007669"/>
    <property type="project" value="UniProtKB-KW"/>
</dbReference>
<evidence type="ECO:0000313" key="4">
    <source>
        <dbReference type="Proteomes" id="UP000196694"/>
    </source>
</evidence>
<keyword evidence="1" id="KW-0479">Metal-binding</keyword>
<evidence type="ECO:0000256" key="1">
    <source>
        <dbReference type="PROSITE-ProRule" id="PRU00469"/>
    </source>
</evidence>
<dbReference type="AlphaFoldDB" id="A0A211YLZ6"/>
<dbReference type="Proteomes" id="UP000196694">
    <property type="component" value="Unassembled WGS sequence"/>
</dbReference>
<dbReference type="Pfam" id="PF08271">
    <property type="entry name" value="Zn_Ribbon_TF"/>
    <property type="match status" value="1"/>
</dbReference>
<dbReference type="InterPro" id="IPR013137">
    <property type="entry name" value="Znf_TFIIB"/>
</dbReference>
<dbReference type="SUPFAM" id="SSF57783">
    <property type="entry name" value="Zinc beta-ribbon"/>
    <property type="match status" value="1"/>
</dbReference>